<feature type="region of interest" description="Disordered" evidence="1">
    <location>
        <begin position="178"/>
        <end position="216"/>
    </location>
</feature>
<dbReference type="InterPro" id="IPR052408">
    <property type="entry name" value="Exonuclease_MUT-7-like"/>
</dbReference>
<proteinExistence type="predicted"/>
<sequence>MAEPSLSEQPDWQALAALVDPSRPTPFLVAVQQHLQFGQLHYRAMHEGLGSIFSSGPCGAERSLTFLLACLEELLLQQPPAGTGGGPAGVLLDPPAGGELAHAEALAAADAPGLAEAGVAVEAAAAVGNEAEQPETEPGTAPVRKQKPQQRQQQSDSWRGTVAHLLLELVPPQQGQQLVQVSQQLEPQQQEQQRQGEAEEQQQQEQRMQQAQAATSLQPQPLPAGLLLAQRPRVVALFSACVGQPRHARVALKVAQAFGLDSNDVPDLPSLAAAVSELLANRTTLTPGLGLVMHFQVVYVECCISADRLKAAARATRVFGLKQEFPDVESRYRRSAVVKLASKRVWAVAATFAGADPMVAADEAGLAEEYRRRFELPPDVLKLDPEEVAAQEAARAARFLPFALPPERLLWVDGPAGLAAAAAALSGADILGIDVDGSEREDSEEHSGSGDSEESEEWGEGESEEEGDAESEGEGNDESEGEA</sequence>
<evidence type="ECO:0000256" key="1">
    <source>
        <dbReference type="SAM" id="MobiDB-lite"/>
    </source>
</evidence>
<comment type="caution">
    <text evidence="2">The sequence shown here is derived from an EMBL/GenBank/DDBJ whole genome shotgun (WGS) entry which is preliminary data.</text>
</comment>
<gene>
    <name evidence="2" type="ORF">TSOC_007411</name>
</gene>
<feature type="region of interest" description="Disordered" evidence="1">
    <location>
        <begin position="434"/>
        <end position="483"/>
    </location>
</feature>
<dbReference type="Proteomes" id="UP000236333">
    <property type="component" value="Unassembled WGS sequence"/>
</dbReference>
<keyword evidence="3" id="KW-1185">Reference proteome</keyword>
<dbReference type="PANTHER" id="PTHR47765:SF2">
    <property type="entry name" value="EXONUCLEASE MUT-7 HOMOLOG"/>
    <property type="match status" value="1"/>
</dbReference>
<dbReference type="AlphaFoldDB" id="A0A2J8A121"/>
<accession>A0A2J8A121</accession>
<feature type="region of interest" description="Disordered" evidence="1">
    <location>
        <begin position="128"/>
        <end position="158"/>
    </location>
</feature>
<organism evidence="2 3">
    <name type="scientific">Tetrabaena socialis</name>
    <dbReference type="NCBI Taxonomy" id="47790"/>
    <lineage>
        <taxon>Eukaryota</taxon>
        <taxon>Viridiplantae</taxon>
        <taxon>Chlorophyta</taxon>
        <taxon>core chlorophytes</taxon>
        <taxon>Chlorophyceae</taxon>
        <taxon>CS clade</taxon>
        <taxon>Chlamydomonadales</taxon>
        <taxon>Tetrabaenaceae</taxon>
        <taxon>Tetrabaena</taxon>
    </lineage>
</organism>
<dbReference type="EMBL" id="PGGS01000249">
    <property type="protein sequence ID" value="PNH06222.1"/>
    <property type="molecule type" value="Genomic_DNA"/>
</dbReference>
<evidence type="ECO:0000313" key="2">
    <source>
        <dbReference type="EMBL" id="PNH06222.1"/>
    </source>
</evidence>
<dbReference type="OrthoDB" id="10261556at2759"/>
<name>A0A2J8A121_9CHLO</name>
<dbReference type="PANTHER" id="PTHR47765">
    <property type="entry name" value="3'-5' EXONUCLEASE DOMAIN-CONTAINING PROTEIN"/>
    <property type="match status" value="1"/>
</dbReference>
<protein>
    <submittedName>
        <fullName evidence="2">Uncharacterized protein</fullName>
    </submittedName>
</protein>
<evidence type="ECO:0000313" key="3">
    <source>
        <dbReference type="Proteomes" id="UP000236333"/>
    </source>
</evidence>
<feature type="compositionally biased region" description="Basic and acidic residues" evidence="1">
    <location>
        <begin position="437"/>
        <end position="448"/>
    </location>
</feature>
<reference evidence="2 3" key="1">
    <citation type="journal article" date="2017" name="Mol. Biol. Evol.">
        <title>The 4-celled Tetrabaena socialis nuclear genome reveals the essential components for genetic control of cell number at the origin of multicellularity in the volvocine lineage.</title>
        <authorList>
            <person name="Featherston J."/>
            <person name="Arakaki Y."/>
            <person name="Hanschen E.R."/>
            <person name="Ferris P.J."/>
            <person name="Michod R.E."/>
            <person name="Olson B.J.S.C."/>
            <person name="Nozaki H."/>
            <person name="Durand P.M."/>
        </authorList>
    </citation>
    <scope>NUCLEOTIDE SEQUENCE [LARGE SCALE GENOMIC DNA]</scope>
    <source>
        <strain evidence="2 3">NIES-571</strain>
    </source>
</reference>
<feature type="compositionally biased region" description="Acidic residues" evidence="1">
    <location>
        <begin position="451"/>
        <end position="483"/>
    </location>
</feature>